<evidence type="ECO:0000313" key="1">
    <source>
        <dbReference type="EMBL" id="KAJ8026452.1"/>
    </source>
</evidence>
<keyword evidence="2" id="KW-1185">Reference proteome</keyword>
<proteinExistence type="predicted"/>
<comment type="caution">
    <text evidence="1">The sequence shown here is derived from an EMBL/GenBank/DDBJ whole genome shotgun (WGS) entry which is preliminary data.</text>
</comment>
<gene>
    <name evidence="1" type="ORF">HOLleu_31272</name>
</gene>
<protein>
    <submittedName>
        <fullName evidence="1">Uncharacterized protein</fullName>
    </submittedName>
</protein>
<dbReference type="Proteomes" id="UP001152320">
    <property type="component" value="Chromosome 16"/>
</dbReference>
<organism evidence="1 2">
    <name type="scientific">Holothuria leucospilota</name>
    <name type="common">Black long sea cucumber</name>
    <name type="synonym">Mertensiothuria leucospilota</name>
    <dbReference type="NCBI Taxonomy" id="206669"/>
    <lineage>
        <taxon>Eukaryota</taxon>
        <taxon>Metazoa</taxon>
        <taxon>Echinodermata</taxon>
        <taxon>Eleutherozoa</taxon>
        <taxon>Echinozoa</taxon>
        <taxon>Holothuroidea</taxon>
        <taxon>Aspidochirotacea</taxon>
        <taxon>Aspidochirotida</taxon>
        <taxon>Holothuriidae</taxon>
        <taxon>Holothuria</taxon>
    </lineage>
</organism>
<dbReference type="AlphaFoldDB" id="A0A9Q0YQ07"/>
<accession>A0A9Q0YQ07</accession>
<sequence length="105" mass="12421">MGRCQMAYSDETMEGEWADAAQQWLKDLKNLGECRIQSDEKRLDPRRYSVWGELVRVQAYVQRLINNCQVFKEERQMGEFTVNELKEEEIRTTKVAQQDAFKKGI</sequence>
<evidence type="ECO:0000313" key="2">
    <source>
        <dbReference type="Proteomes" id="UP001152320"/>
    </source>
</evidence>
<dbReference type="EMBL" id="JAIZAY010000016">
    <property type="protein sequence ID" value="KAJ8026452.1"/>
    <property type="molecule type" value="Genomic_DNA"/>
</dbReference>
<reference evidence="1" key="1">
    <citation type="submission" date="2021-10" db="EMBL/GenBank/DDBJ databases">
        <title>Tropical sea cucumber genome reveals ecological adaptation and Cuvierian tubules defense mechanism.</title>
        <authorList>
            <person name="Chen T."/>
        </authorList>
    </citation>
    <scope>NUCLEOTIDE SEQUENCE</scope>
    <source>
        <strain evidence="1">Nanhai2018</strain>
        <tissue evidence="1">Muscle</tissue>
    </source>
</reference>
<name>A0A9Q0YQ07_HOLLE</name>